<evidence type="ECO:0000256" key="4">
    <source>
        <dbReference type="ARBA" id="ARBA00022729"/>
    </source>
</evidence>
<dbReference type="PANTHER" id="PTHR34296">
    <property type="entry name" value="TRANSCRIPTIONAL ACTIVATOR PROTEIN MED"/>
    <property type="match status" value="1"/>
</dbReference>
<feature type="domain" description="ABC transporter substrate-binding protein PnrA-like" evidence="9">
    <location>
        <begin position="392"/>
        <end position="666"/>
    </location>
</feature>
<dbReference type="PATRIC" id="fig|324602.8.peg.3520"/>
<feature type="compositionally biased region" description="Low complexity" evidence="7">
    <location>
        <begin position="30"/>
        <end position="50"/>
    </location>
</feature>
<dbReference type="InterPro" id="IPR028082">
    <property type="entry name" value="Peripla_BP_I"/>
</dbReference>
<keyword evidence="6 10" id="KW-0449">Lipoprotein</keyword>
<dbReference type="eggNOG" id="COG1744">
    <property type="taxonomic scope" value="Bacteria"/>
</dbReference>
<feature type="chain" id="PRO_5002743995" evidence="8">
    <location>
        <begin position="21"/>
        <end position="715"/>
    </location>
</feature>
<feature type="domain" description="ABC transporter substrate-binding protein PnrA-like" evidence="9">
    <location>
        <begin position="59"/>
        <end position="333"/>
    </location>
</feature>
<evidence type="ECO:0000256" key="2">
    <source>
        <dbReference type="ARBA" id="ARBA00008610"/>
    </source>
</evidence>
<dbReference type="RefSeq" id="WP_012258968.1">
    <property type="nucleotide sequence ID" value="NC_010175.1"/>
</dbReference>
<dbReference type="GO" id="GO:0005886">
    <property type="term" value="C:plasma membrane"/>
    <property type="evidence" value="ECO:0007669"/>
    <property type="project" value="UniProtKB-SubCell"/>
</dbReference>
<dbReference type="PANTHER" id="PTHR34296:SF2">
    <property type="entry name" value="ABC TRANSPORTER GUANOSINE-BINDING PROTEIN NUPN"/>
    <property type="match status" value="1"/>
</dbReference>
<comment type="similarity">
    <text evidence="2">Belongs to the BMP lipoprotein family.</text>
</comment>
<dbReference type="AlphaFoldDB" id="A9WHI9"/>
<accession>A9WHI9</accession>
<organism evidence="10 11">
    <name type="scientific">Chloroflexus aurantiacus (strain ATCC 29366 / DSM 635 / J-10-fl)</name>
    <dbReference type="NCBI Taxonomy" id="324602"/>
    <lineage>
        <taxon>Bacteria</taxon>
        <taxon>Bacillati</taxon>
        <taxon>Chloroflexota</taxon>
        <taxon>Chloroflexia</taxon>
        <taxon>Chloroflexales</taxon>
        <taxon>Chloroflexineae</taxon>
        <taxon>Chloroflexaceae</taxon>
        <taxon>Chloroflexus</taxon>
    </lineage>
</organism>
<evidence type="ECO:0000256" key="6">
    <source>
        <dbReference type="ARBA" id="ARBA00023288"/>
    </source>
</evidence>
<proteinExistence type="inferred from homology"/>
<evidence type="ECO:0000259" key="9">
    <source>
        <dbReference type="Pfam" id="PF02608"/>
    </source>
</evidence>
<dbReference type="EnsemblBacteria" id="ABY36315">
    <property type="protein sequence ID" value="ABY36315"/>
    <property type="gene ID" value="Caur_3116"/>
</dbReference>
<dbReference type="EMBL" id="CP000909">
    <property type="protein sequence ID" value="ABY36315.1"/>
    <property type="molecule type" value="Genomic_DNA"/>
</dbReference>
<evidence type="ECO:0000256" key="7">
    <source>
        <dbReference type="SAM" id="MobiDB-lite"/>
    </source>
</evidence>
<evidence type="ECO:0000256" key="8">
    <source>
        <dbReference type="SAM" id="SignalP"/>
    </source>
</evidence>
<dbReference type="Pfam" id="PF02608">
    <property type="entry name" value="Bmp"/>
    <property type="match status" value="2"/>
</dbReference>
<evidence type="ECO:0000313" key="11">
    <source>
        <dbReference type="Proteomes" id="UP000002008"/>
    </source>
</evidence>
<evidence type="ECO:0000256" key="1">
    <source>
        <dbReference type="ARBA" id="ARBA00004193"/>
    </source>
</evidence>
<evidence type="ECO:0000256" key="5">
    <source>
        <dbReference type="ARBA" id="ARBA00023136"/>
    </source>
</evidence>
<feature type="signal peptide" evidence="8">
    <location>
        <begin position="1"/>
        <end position="20"/>
    </location>
</feature>
<keyword evidence="4 8" id="KW-0732">Signal</keyword>
<protein>
    <submittedName>
        <fullName evidence="10">Basic membrane lipoprotein</fullName>
    </submittedName>
</protein>
<dbReference type="Proteomes" id="UP000002008">
    <property type="component" value="Chromosome"/>
</dbReference>
<dbReference type="InParanoid" id="A9WHI9"/>
<dbReference type="HOGENOM" id="CLU_386209_0_0_0"/>
<dbReference type="Gene3D" id="3.40.50.2300">
    <property type="match status" value="4"/>
</dbReference>
<dbReference type="InterPro" id="IPR050957">
    <property type="entry name" value="BMP_lipoprotein"/>
</dbReference>
<dbReference type="CDD" id="cd06354">
    <property type="entry name" value="PBP1_PrnA-like"/>
    <property type="match status" value="2"/>
</dbReference>
<evidence type="ECO:0000256" key="3">
    <source>
        <dbReference type="ARBA" id="ARBA00022475"/>
    </source>
</evidence>
<comment type="subcellular location">
    <subcellularLocation>
        <location evidence="1">Cell membrane</location>
        <topology evidence="1">Lipid-anchor</topology>
    </subcellularLocation>
</comment>
<dbReference type="InterPro" id="IPR003760">
    <property type="entry name" value="PnrA-like"/>
</dbReference>
<feature type="region of interest" description="Disordered" evidence="7">
    <location>
        <begin position="30"/>
        <end position="52"/>
    </location>
</feature>
<dbReference type="KEGG" id="cau:Caur_3116"/>
<keyword evidence="11" id="KW-1185">Reference proteome</keyword>
<dbReference type="STRING" id="324602.Caur_3116"/>
<dbReference type="PROSITE" id="PS51257">
    <property type="entry name" value="PROKAR_LIPOPROTEIN"/>
    <property type="match status" value="1"/>
</dbReference>
<dbReference type="SUPFAM" id="SSF53822">
    <property type="entry name" value="Periplasmic binding protein-like I"/>
    <property type="match status" value="2"/>
</dbReference>
<sequence length="715" mass="75212">MRKTLLTLVALFTLLVPLLAACGGQPAAVQPTATTAPTAAPTAVPTTGTTDSSKPRIALVTDLGKVNDGTFNEFAHLGALRAAQEFGLEYKYIETQAQADYEKNIQTFVDEGFDVIVTVGFLIADATKKFAAEHPDIIFIGVDQFYEPGTVTDNLVGLQFREDQAGFLAGALAGMMTQTGTVGVVAGVEIPPVKRFKNAFDNGARYVKPDINLLGVYLPTFIDPALGASTAQQMIGEGADVIFGAGGPTGSGAIKEAAARGVYVIGVDQDEYVTTFANGTAPGADRILSSAIKRVDVAVYDQIKAVVNGTFKGNGIALYEAANGGIGYADYHDTADDVPDAVKRRMEEILAALTTGELTTGVDPVSGDVDPNTIPEPQPFRPADVKLPKIALVTDLGKVNDGTFNEFAHLGALRAAQEFGLEYKYIETQAQADYEKNIQTFVDEGFDVIVTVGFLIADATKKFAAEHPDIIFIGVDQFYEPGTVTDNLVGLQFREDQAGFLAGALAGMMTQTGTVGVVAGVEIPPVKRFKNAFDNGARYVKPDINLLGVYLPTFIDPALGASTAQQMIGEGADVIFGAGGPTGSGAIKEAAARGVYVIGVDQDEYVTTFANGTAPGADRILSSAIKRVDVAVYDQIKAVVNGTFKGNGIALYEAANGGIGYADYHDTADDVPDAVKRRMEEILAALTTGELTTGVDPVSGDVDPNTIPEPQPFQP</sequence>
<keyword evidence="3" id="KW-1003">Cell membrane</keyword>
<name>A9WHI9_CHLAA</name>
<evidence type="ECO:0000313" key="10">
    <source>
        <dbReference type="EMBL" id="ABY36315.1"/>
    </source>
</evidence>
<reference evidence="11" key="1">
    <citation type="journal article" date="2011" name="BMC Genomics">
        <title>Complete genome sequence of the filamentous anoxygenic phototrophic bacterium Chloroflexus aurantiacus.</title>
        <authorList>
            <person name="Tang K.H."/>
            <person name="Barry K."/>
            <person name="Chertkov O."/>
            <person name="Dalin E."/>
            <person name="Han C.S."/>
            <person name="Hauser L.J."/>
            <person name="Honchak B.M."/>
            <person name="Karbach L.E."/>
            <person name="Land M.L."/>
            <person name="Lapidus A."/>
            <person name="Larimer F.W."/>
            <person name="Mikhailova N."/>
            <person name="Pitluck S."/>
            <person name="Pierson B.K."/>
            <person name="Blankenship R.E."/>
        </authorList>
    </citation>
    <scope>NUCLEOTIDE SEQUENCE [LARGE SCALE GENOMIC DNA]</scope>
    <source>
        <strain evidence="11">ATCC 29366 / DSM 635 / J-10-fl</strain>
    </source>
</reference>
<gene>
    <name evidence="10" type="ordered locus">Caur_3116</name>
</gene>
<feature type="region of interest" description="Disordered" evidence="7">
    <location>
        <begin position="694"/>
        <end position="715"/>
    </location>
</feature>
<keyword evidence="5" id="KW-0472">Membrane</keyword>